<dbReference type="AlphaFoldDB" id="A0A947G8M6"/>
<evidence type="ECO:0000256" key="8">
    <source>
        <dbReference type="ARBA" id="ARBA00022827"/>
    </source>
</evidence>
<dbReference type="GO" id="GO:0071949">
    <property type="term" value="F:FAD binding"/>
    <property type="evidence" value="ECO:0007669"/>
    <property type="project" value="InterPro"/>
</dbReference>
<accession>A0A947G8M6</accession>
<comment type="function">
    <text evidence="2 16">Cell wall formation.</text>
</comment>
<evidence type="ECO:0000256" key="4">
    <source>
        <dbReference type="ARBA" id="ARBA00004752"/>
    </source>
</evidence>
<keyword evidence="8 16" id="KW-0274">FAD</keyword>
<comment type="catalytic activity">
    <reaction evidence="15 16">
        <text>UDP-N-acetyl-alpha-D-muramate + NADP(+) = UDP-N-acetyl-3-O-(1-carboxyvinyl)-alpha-D-glucosamine + NADPH + H(+)</text>
        <dbReference type="Rhea" id="RHEA:12248"/>
        <dbReference type="ChEBI" id="CHEBI:15378"/>
        <dbReference type="ChEBI" id="CHEBI:57783"/>
        <dbReference type="ChEBI" id="CHEBI:58349"/>
        <dbReference type="ChEBI" id="CHEBI:68483"/>
        <dbReference type="ChEBI" id="CHEBI:70757"/>
        <dbReference type="EC" id="1.3.1.98"/>
    </reaction>
</comment>
<comment type="subcellular location">
    <subcellularLocation>
        <location evidence="3 16">Cytoplasm</location>
    </subcellularLocation>
</comment>
<dbReference type="InterPro" id="IPR011601">
    <property type="entry name" value="MurB_C"/>
</dbReference>
<dbReference type="GO" id="GO:0005829">
    <property type="term" value="C:cytosol"/>
    <property type="evidence" value="ECO:0007669"/>
    <property type="project" value="TreeGrafter"/>
</dbReference>
<evidence type="ECO:0000256" key="10">
    <source>
        <dbReference type="ARBA" id="ARBA00022960"/>
    </source>
</evidence>
<keyword evidence="14 16" id="KW-0961">Cell wall biogenesis/degradation</keyword>
<keyword evidence="6 16" id="KW-0132">Cell division</keyword>
<dbReference type="Gene3D" id="3.90.78.10">
    <property type="entry name" value="UDP-N-acetylenolpyruvoylglucosamine reductase, C-terminal domain"/>
    <property type="match status" value="1"/>
</dbReference>
<keyword evidence="5 16" id="KW-0963">Cytoplasm</keyword>
<evidence type="ECO:0000313" key="18">
    <source>
        <dbReference type="EMBL" id="MBT9281541.1"/>
    </source>
</evidence>
<dbReference type="PANTHER" id="PTHR21071:SF5">
    <property type="entry name" value="UDP-N-ACETYLENOLPYRUVOYLGLUCOSAMINE REDUCTASE"/>
    <property type="match status" value="1"/>
</dbReference>
<comment type="pathway">
    <text evidence="4 16">Cell wall biogenesis; peptidoglycan biosynthesis.</text>
</comment>
<proteinExistence type="inferred from homology"/>
<keyword evidence="11 16" id="KW-0573">Peptidoglycan synthesis</keyword>
<evidence type="ECO:0000256" key="11">
    <source>
        <dbReference type="ARBA" id="ARBA00022984"/>
    </source>
</evidence>
<dbReference type="SUPFAM" id="SSF56176">
    <property type="entry name" value="FAD-binding/transporter-associated domain-like"/>
    <property type="match status" value="1"/>
</dbReference>
<dbReference type="GO" id="GO:0009252">
    <property type="term" value="P:peptidoglycan biosynthetic process"/>
    <property type="evidence" value="ECO:0007669"/>
    <property type="project" value="UniProtKB-UniRule"/>
</dbReference>
<evidence type="ECO:0000256" key="3">
    <source>
        <dbReference type="ARBA" id="ARBA00004496"/>
    </source>
</evidence>
<feature type="domain" description="FAD-binding PCMH-type" evidence="17">
    <location>
        <begin position="29"/>
        <end position="195"/>
    </location>
</feature>
<keyword evidence="13 16" id="KW-0131">Cell cycle</keyword>
<comment type="caution">
    <text evidence="18">The sequence shown here is derived from an EMBL/GenBank/DDBJ whole genome shotgun (WGS) entry which is preliminary data.</text>
</comment>
<evidence type="ECO:0000256" key="13">
    <source>
        <dbReference type="ARBA" id="ARBA00023306"/>
    </source>
</evidence>
<dbReference type="InterPro" id="IPR006094">
    <property type="entry name" value="Oxid_FAD_bind_N"/>
</dbReference>
<evidence type="ECO:0000256" key="16">
    <source>
        <dbReference type="HAMAP-Rule" id="MF_00037"/>
    </source>
</evidence>
<evidence type="ECO:0000256" key="9">
    <source>
        <dbReference type="ARBA" id="ARBA00022857"/>
    </source>
</evidence>
<sequence length="301" mass="32486">MDGWIRRLEALDIGTVRRGVRFSALTTWEIGGPIEAFVEPKSPEALVRLLHFIRAEGVPWFVIGRGSNLLALDGGFRGVVLRLGPAFRELSASGDRLIVGGGYPLVRLAVEAAGLGLSGLEFAGGIPGSVGGAVFMNAGAHGSEMRAVLEGVDVVWPDGRSERLGAEALELSYRSSVFHRRPGIVTRAYLRLVPGDRVRIREEMLRLKAYRLRTQPLQERTSGSVFRNPPGDYAARLIEAAGMKGAREGGAVVSTLHANFIVNAGGATARDVLRLIERIRTAVRDRFGPTLETEVRVVGEG</sequence>
<gene>
    <name evidence="16 18" type="primary">murB</name>
    <name evidence="18" type="ORF">KM312_02580</name>
</gene>
<dbReference type="PROSITE" id="PS51387">
    <property type="entry name" value="FAD_PCMH"/>
    <property type="match status" value="1"/>
</dbReference>
<dbReference type="NCBIfam" id="NF010480">
    <property type="entry name" value="PRK13905.1"/>
    <property type="match status" value="1"/>
</dbReference>
<dbReference type="InterPro" id="IPR016167">
    <property type="entry name" value="FAD-bd_PCMH_sub1"/>
</dbReference>
<protein>
    <recommendedName>
        <fullName evidence="16">UDP-N-acetylenolpyruvoylglucosamine reductase</fullName>
        <ecNumber evidence="16">1.3.1.98</ecNumber>
    </recommendedName>
    <alternativeName>
        <fullName evidence="16">UDP-N-acetylmuramate dehydrogenase</fullName>
    </alternativeName>
</protein>
<dbReference type="Pfam" id="PF02873">
    <property type="entry name" value="MurB_C"/>
    <property type="match status" value="1"/>
</dbReference>
<dbReference type="InterPro" id="IPR003170">
    <property type="entry name" value="MurB"/>
</dbReference>
<keyword evidence="10 16" id="KW-0133">Cell shape</keyword>
<dbReference type="EC" id="1.3.1.98" evidence="16"/>
<evidence type="ECO:0000256" key="14">
    <source>
        <dbReference type="ARBA" id="ARBA00023316"/>
    </source>
</evidence>
<keyword evidence="7 16" id="KW-0285">Flavoprotein</keyword>
<dbReference type="GO" id="GO:0051301">
    <property type="term" value="P:cell division"/>
    <property type="evidence" value="ECO:0007669"/>
    <property type="project" value="UniProtKB-KW"/>
</dbReference>
<feature type="active site" description="Proton donor" evidence="16">
    <location>
        <position position="224"/>
    </location>
</feature>
<dbReference type="HAMAP" id="MF_00037">
    <property type="entry name" value="MurB"/>
    <property type="match status" value="1"/>
</dbReference>
<dbReference type="InterPro" id="IPR016166">
    <property type="entry name" value="FAD-bd_PCMH"/>
</dbReference>
<dbReference type="InterPro" id="IPR036635">
    <property type="entry name" value="MurB_C_sf"/>
</dbReference>
<dbReference type="Gene3D" id="3.30.43.10">
    <property type="entry name" value="Uridine Diphospho-n-acetylenolpyruvylglucosamine Reductase, domain 2"/>
    <property type="match status" value="1"/>
</dbReference>
<dbReference type="Proteomes" id="UP000748108">
    <property type="component" value="Unassembled WGS sequence"/>
</dbReference>
<dbReference type="GO" id="GO:0071555">
    <property type="term" value="P:cell wall organization"/>
    <property type="evidence" value="ECO:0007669"/>
    <property type="project" value="UniProtKB-KW"/>
</dbReference>
<evidence type="ECO:0000256" key="7">
    <source>
        <dbReference type="ARBA" id="ARBA00022630"/>
    </source>
</evidence>
<dbReference type="Gene3D" id="3.30.465.10">
    <property type="match status" value="1"/>
</dbReference>
<dbReference type="EMBL" id="JAHHQF010000039">
    <property type="protein sequence ID" value="MBT9281541.1"/>
    <property type="molecule type" value="Genomic_DNA"/>
</dbReference>
<comment type="cofactor">
    <cofactor evidence="1 16">
        <name>FAD</name>
        <dbReference type="ChEBI" id="CHEBI:57692"/>
    </cofactor>
</comment>
<organism evidence="18 19">
    <name type="scientific">Hydrogenibacillus schlegelii</name>
    <name type="common">Bacillus schlegelii</name>
    <dbReference type="NCBI Taxonomy" id="1484"/>
    <lineage>
        <taxon>Bacteria</taxon>
        <taxon>Bacillati</taxon>
        <taxon>Bacillota</taxon>
        <taxon>Bacilli</taxon>
        <taxon>Bacillales</taxon>
        <taxon>Bacillales Family X. Incertae Sedis</taxon>
        <taxon>Hydrogenibacillus</taxon>
    </lineage>
</organism>
<dbReference type="InterPro" id="IPR016169">
    <property type="entry name" value="FAD-bd_PCMH_sub2"/>
</dbReference>
<evidence type="ECO:0000259" key="17">
    <source>
        <dbReference type="PROSITE" id="PS51387"/>
    </source>
</evidence>
<dbReference type="SUPFAM" id="SSF56194">
    <property type="entry name" value="Uridine diphospho-N-Acetylenolpyruvylglucosamine reductase, MurB, C-terminal domain"/>
    <property type="match status" value="1"/>
</dbReference>
<evidence type="ECO:0000256" key="5">
    <source>
        <dbReference type="ARBA" id="ARBA00022490"/>
    </source>
</evidence>
<keyword evidence="9 16" id="KW-0521">NADP</keyword>
<evidence type="ECO:0000256" key="12">
    <source>
        <dbReference type="ARBA" id="ARBA00023002"/>
    </source>
</evidence>
<dbReference type="InterPro" id="IPR036318">
    <property type="entry name" value="FAD-bd_PCMH-like_sf"/>
</dbReference>
<dbReference type="GO" id="GO:0008360">
    <property type="term" value="P:regulation of cell shape"/>
    <property type="evidence" value="ECO:0007669"/>
    <property type="project" value="UniProtKB-KW"/>
</dbReference>
<dbReference type="GO" id="GO:0008762">
    <property type="term" value="F:UDP-N-acetylmuramate dehydrogenase activity"/>
    <property type="evidence" value="ECO:0007669"/>
    <property type="project" value="UniProtKB-UniRule"/>
</dbReference>
<evidence type="ECO:0000256" key="2">
    <source>
        <dbReference type="ARBA" id="ARBA00003921"/>
    </source>
</evidence>
<evidence type="ECO:0000313" key="19">
    <source>
        <dbReference type="Proteomes" id="UP000748108"/>
    </source>
</evidence>
<dbReference type="NCBIfam" id="TIGR00179">
    <property type="entry name" value="murB"/>
    <property type="match status" value="1"/>
</dbReference>
<evidence type="ECO:0000256" key="6">
    <source>
        <dbReference type="ARBA" id="ARBA00022618"/>
    </source>
</evidence>
<feature type="active site" evidence="16">
    <location>
        <position position="174"/>
    </location>
</feature>
<evidence type="ECO:0000256" key="15">
    <source>
        <dbReference type="ARBA" id="ARBA00048914"/>
    </source>
</evidence>
<keyword evidence="12 16" id="KW-0560">Oxidoreductase</keyword>
<comment type="similarity">
    <text evidence="16">Belongs to the MurB family.</text>
</comment>
<dbReference type="PANTHER" id="PTHR21071">
    <property type="entry name" value="UDP-N-ACETYLENOLPYRUVOYLGLUCOSAMINE REDUCTASE"/>
    <property type="match status" value="1"/>
</dbReference>
<name>A0A947G8M6_HYDSH</name>
<reference evidence="18" key="1">
    <citation type="journal article" date="2021" name="Microbiology">
        <title>Metagenomic Analysis of the Microbial Community in the Underground Coal Fire Area (Kemerovo Region, Russia) Revealed Predominance of Thermophilic Members of the Phyla Deinococcus-thermus, Aquificae, and Firmicutes.</title>
        <authorList>
            <person name="Kadnikov V."/>
            <person name="Mardanov A.V."/>
            <person name="Beletsky A.V."/>
            <person name="Karnachuk O.V."/>
            <person name="Ravin N.V."/>
        </authorList>
    </citation>
    <scope>NUCLEOTIDE SEQUENCE</scope>
    <source>
        <strain evidence="18">RBS10-49</strain>
    </source>
</reference>
<feature type="active site" evidence="16">
    <location>
        <position position="294"/>
    </location>
</feature>
<evidence type="ECO:0000256" key="1">
    <source>
        <dbReference type="ARBA" id="ARBA00001974"/>
    </source>
</evidence>
<dbReference type="Pfam" id="PF01565">
    <property type="entry name" value="FAD_binding_4"/>
    <property type="match status" value="1"/>
</dbReference>